<comment type="caution">
    <text evidence="1">The sequence shown here is derived from an EMBL/GenBank/DDBJ whole genome shotgun (WGS) entry which is preliminary data.</text>
</comment>
<organism evidence="1 2">
    <name type="scientific">Streptomyces alanosinicus</name>
    <dbReference type="NCBI Taxonomy" id="68171"/>
    <lineage>
        <taxon>Bacteria</taxon>
        <taxon>Bacillati</taxon>
        <taxon>Actinomycetota</taxon>
        <taxon>Actinomycetes</taxon>
        <taxon>Kitasatosporales</taxon>
        <taxon>Streptomycetaceae</taxon>
        <taxon>Streptomyces</taxon>
    </lineage>
</organism>
<sequence length="77" mass="7747">MVTRILTAGAEGTGGIRIGEEVVEPAVTAGLGVPALQNVLEDEADEVAVLVGALFSGAEPPEVTGVGLQGDEFGNER</sequence>
<reference evidence="1" key="1">
    <citation type="journal article" date="2014" name="Int. J. Syst. Evol. Microbiol.">
        <title>Complete genome sequence of Corynebacterium casei LMG S-19264T (=DSM 44701T), isolated from a smear-ripened cheese.</title>
        <authorList>
            <consortium name="US DOE Joint Genome Institute (JGI-PGF)"/>
            <person name="Walter F."/>
            <person name="Albersmeier A."/>
            <person name="Kalinowski J."/>
            <person name="Ruckert C."/>
        </authorList>
    </citation>
    <scope>NUCLEOTIDE SEQUENCE</scope>
    <source>
        <strain evidence="1">JCM 4714</strain>
    </source>
</reference>
<dbReference type="AlphaFoldDB" id="A0A918YT52"/>
<accession>A0A918YT52</accession>
<dbReference type="Proteomes" id="UP000655443">
    <property type="component" value="Unassembled WGS sequence"/>
</dbReference>
<reference evidence="1" key="2">
    <citation type="submission" date="2020-09" db="EMBL/GenBank/DDBJ databases">
        <authorList>
            <person name="Sun Q."/>
            <person name="Ohkuma M."/>
        </authorList>
    </citation>
    <scope>NUCLEOTIDE SEQUENCE</scope>
    <source>
        <strain evidence="1">JCM 4714</strain>
    </source>
</reference>
<name>A0A918YT52_9ACTN</name>
<evidence type="ECO:0000313" key="1">
    <source>
        <dbReference type="EMBL" id="GHE14784.1"/>
    </source>
</evidence>
<dbReference type="EMBL" id="BMVG01000054">
    <property type="protein sequence ID" value="GHE14784.1"/>
    <property type="molecule type" value="Genomic_DNA"/>
</dbReference>
<proteinExistence type="predicted"/>
<keyword evidence="2" id="KW-1185">Reference proteome</keyword>
<evidence type="ECO:0000313" key="2">
    <source>
        <dbReference type="Proteomes" id="UP000655443"/>
    </source>
</evidence>
<gene>
    <name evidence="1" type="ORF">GCM10010339_87190</name>
</gene>
<protein>
    <submittedName>
        <fullName evidence="1">Uncharacterized protein</fullName>
    </submittedName>
</protein>